<accession>A0ACB9EFM6</accession>
<organism evidence="1 2">
    <name type="scientific">Arctium lappa</name>
    <name type="common">Greater burdock</name>
    <name type="synonym">Lappa major</name>
    <dbReference type="NCBI Taxonomy" id="4217"/>
    <lineage>
        <taxon>Eukaryota</taxon>
        <taxon>Viridiplantae</taxon>
        <taxon>Streptophyta</taxon>
        <taxon>Embryophyta</taxon>
        <taxon>Tracheophyta</taxon>
        <taxon>Spermatophyta</taxon>
        <taxon>Magnoliopsida</taxon>
        <taxon>eudicotyledons</taxon>
        <taxon>Gunneridae</taxon>
        <taxon>Pentapetalae</taxon>
        <taxon>asterids</taxon>
        <taxon>campanulids</taxon>
        <taxon>Asterales</taxon>
        <taxon>Asteraceae</taxon>
        <taxon>Carduoideae</taxon>
        <taxon>Cardueae</taxon>
        <taxon>Arctiinae</taxon>
        <taxon>Arctium</taxon>
    </lineage>
</organism>
<evidence type="ECO:0000313" key="1">
    <source>
        <dbReference type="EMBL" id="KAI3757622.1"/>
    </source>
</evidence>
<name>A0ACB9EFM6_ARCLA</name>
<proteinExistence type="predicted"/>
<sequence length="208" mass="23507">MSQHLPGRSDNEIKNHWHSYLKKKYANLENVQAHPTSSDTLNEASSSASSLKPTRRGSNLESSRYMVEELSDDAEPLDYLKEPGLRIPPKILFADWISLHQFHEFDSSGELPVSGDAFYNASSSQETIINGRSYSSGTQEGSRMSNLQQSLEHQDVKYDFYDLIFEENVCPNFNINDVKMCSCDALYSVNLLQPLANLNQDLYNLEGS</sequence>
<gene>
    <name evidence="1" type="ORF">L6452_05164</name>
</gene>
<evidence type="ECO:0000313" key="2">
    <source>
        <dbReference type="Proteomes" id="UP001055879"/>
    </source>
</evidence>
<protein>
    <submittedName>
        <fullName evidence="1">Uncharacterized protein</fullName>
    </submittedName>
</protein>
<keyword evidence="2" id="KW-1185">Reference proteome</keyword>
<dbReference type="Proteomes" id="UP001055879">
    <property type="component" value="Linkage Group LG02"/>
</dbReference>
<comment type="caution">
    <text evidence="1">The sequence shown here is derived from an EMBL/GenBank/DDBJ whole genome shotgun (WGS) entry which is preliminary data.</text>
</comment>
<dbReference type="EMBL" id="CM042048">
    <property type="protein sequence ID" value="KAI3757622.1"/>
    <property type="molecule type" value="Genomic_DNA"/>
</dbReference>
<reference evidence="2" key="1">
    <citation type="journal article" date="2022" name="Mol. Ecol. Resour.">
        <title>The genomes of chicory, endive, great burdock and yacon provide insights into Asteraceae palaeo-polyploidization history and plant inulin production.</title>
        <authorList>
            <person name="Fan W."/>
            <person name="Wang S."/>
            <person name="Wang H."/>
            <person name="Wang A."/>
            <person name="Jiang F."/>
            <person name="Liu H."/>
            <person name="Zhao H."/>
            <person name="Xu D."/>
            <person name="Zhang Y."/>
        </authorList>
    </citation>
    <scope>NUCLEOTIDE SEQUENCE [LARGE SCALE GENOMIC DNA]</scope>
    <source>
        <strain evidence="2">cv. Niubang</strain>
    </source>
</reference>
<reference evidence="1 2" key="2">
    <citation type="journal article" date="2022" name="Mol. Ecol. Resour.">
        <title>The genomes of chicory, endive, great burdock and yacon provide insights into Asteraceae paleo-polyploidization history and plant inulin production.</title>
        <authorList>
            <person name="Fan W."/>
            <person name="Wang S."/>
            <person name="Wang H."/>
            <person name="Wang A."/>
            <person name="Jiang F."/>
            <person name="Liu H."/>
            <person name="Zhao H."/>
            <person name="Xu D."/>
            <person name="Zhang Y."/>
        </authorList>
    </citation>
    <scope>NUCLEOTIDE SEQUENCE [LARGE SCALE GENOMIC DNA]</scope>
    <source>
        <strain evidence="2">cv. Niubang</strain>
    </source>
</reference>